<gene>
    <name evidence="1" type="ORF">C798_18170</name>
</gene>
<dbReference type="AlphaFoldDB" id="A0A6M3ZU55"/>
<evidence type="ECO:0000313" key="1">
    <source>
        <dbReference type="EMBL" id="QJQ02086.1"/>
    </source>
</evidence>
<sequence>MPIIFGPVNSRYAFTGSPCPHNDLAFESNAQTLGEALKAYQEHFDVSVVPCTTPIDPGDTDVKYFVFTNNKTSISSYVDIHIHRGNLEICAKQNLDFELLSNDLVELGELIC</sequence>
<accession>A0A6M3ZU55</accession>
<protein>
    <submittedName>
        <fullName evidence="1">Uncharacterized protein</fullName>
    </submittedName>
</protein>
<proteinExistence type="predicted"/>
<organism evidence="1 2">
    <name type="scientific">Herbaspirillum rubrisubalbicans Os34</name>
    <dbReference type="NCBI Taxonomy" id="1235827"/>
    <lineage>
        <taxon>Bacteria</taxon>
        <taxon>Pseudomonadati</taxon>
        <taxon>Pseudomonadota</taxon>
        <taxon>Betaproteobacteria</taxon>
        <taxon>Burkholderiales</taxon>
        <taxon>Oxalobacteraceae</taxon>
        <taxon>Herbaspirillum</taxon>
    </lineage>
</organism>
<reference evidence="1 2" key="1">
    <citation type="journal article" date="2012" name="J. Bacteriol.">
        <title>Genome sequence of the pathogenic Herbaspirillum seropedicae strain Os34, isolated from rice roots.</title>
        <authorList>
            <person name="Ye W."/>
            <person name="Ye S."/>
            <person name="Liu J."/>
            <person name="Chang S."/>
            <person name="Chen M."/>
            <person name="Zhu B."/>
            <person name="Guo L."/>
            <person name="An Q."/>
        </authorList>
    </citation>
    <scope>NUCLEOTIDE SEQUENCE [LARGE SCALE GENOMIC DNA]</scope>
    <source>
        <strain evidence="1 2">Os34</strain>
    </source>
</reference>
<evidence type="ECO:0000313" key="2">
    <source>
        <dbReference type="Proteomes" id="UP000501648"/>
    </source>
</evidence>
<name>A0A6M3ZU55_9BURK</name>
<dbReference type="Proteomes" id="UP000501648">
    <property type="component" value="Chromosome"/>
</dbReference>
<dbReference type="EMBL" id="CP008956">
    <property type="protein sequence ID" value="QJQ02086.1"/>
    <property type="molecule type" value="Genomic_DNA"/>
</dbReference>
<dbReference type="RefSeq" id="WP_017454725.1">
    <property type="nucleotide sequence ID" value="NZ_CP008956.1"/>
</dbReference>